<sequence>MSPRNLLRFVQRVIGSLTVPDHMPPLPEGRRVLFSCHDVDRAMRDDQGRYSPILEGIRSTVEDLGYATVNLSHPYAVFRSHAIKGGAATVNYRSFLIRLRALLRTGAARAALRQELEIRLYRDLLQRVAPEMVVSIQPPPALCLAAKQLGIKVAEAMHGTNISLSDKVFCAHMAQPVGVLPDIILSFDDVSQKTVSSLCSGREILAFKTRDPWLHLLRRRQATERQEQPARRDGKTILVTLQWGYDGERDSLSNIIPNGILHPALESVFATTAGSGLRFQLRMHPIQVNAAGYRHHRRYIEALCERHPHLEWQHATSAPLPLLLDEASGHITMCSSSVGEALVAGVPSLLLCPTLHDGGANFGLFRELESSGLVRFGTLDSDDIRGWIDSCPARVPVERSTAGIDEAHQEEKRFYATLIDASAGIRPPPHASIGVTA</sequence>
<gene>
    <name evidence="1" type="ORF">NCCP691_13190</name>
</gene>
<reference evidence="1 2" key="1">
    <citation type="journal article" date="2022" name="Int. J. Syst. Evol. Microbiol.">
        <title>Noviherbaspirillum aridicola sp. nov., isolated from an arid soil in Pakistan.</title>
        <authorList>
            <person name="Khan I.U."/>
            <person name="Saqib M."/>
            <person name="Amin A."/>
            <person name="Hussain F."/>
            <person name="Li L."/>
            <person name="Liu Y.H."/>
            <person name="Fang B.Z."/>
            <person name="Ahmed I."/>
            <person name="Li W.J."/>
        </authorList>
    </citation>
    <scope>NUCLEOTIDE SEQUENCE [LARGE SCALE GENOMIC DNA]</scope>
    <source>
        <strain evidence="1 2">NCCP-691</strain>
    </source>
</reference>
<evidence type="ECO:0000313" key="1">
    <source>
        <dbReference type="EMBL" id="GIZ51305.1"/>
    </source>
</evidence>
<keyword evidence="2" id="KW-1185">Reference proteome</keyword>
<proteinExistence type="predicted"/>
<organism evidence="1 2">
    <name type="scientific">Noviherbaspirillum aridicola</name>
    <dbReference type="NCBI Taxonomy" id="2849687"/>
    <lineage>
        <taxon>Bacteria</taxon>
        <taxon>Pseudomonadati</taxon>
        <taxon>Pseudomonadota</taxon>
        <taxon>Betaproteobacteria</taxon>
        <taxon>Burkholderiales</taxon>
        <taxon>Oxalobacteraceae</taxon>
        <taxon>Noviherbaspirillum</taxon>
    </lineage>
</organism>
<dbReference type="Proteomes" id="UP000887222">
    <property type="component" value="Unassembled WGS sequence"/>
</dbReference>
<evidence type="ECO:0000313" key="2">
    <source>
        <dbReference type="Proteomes" id="UP000887222"/>
    </source>
</evidence>
<dbReference type="RefSeq" id="WP_220807479.1">
    <property type="nucleotide sequence ID" value="NZ_BPMK01000005.1"/>
</dbReference>
<name>A0ABQ4Q380_9BURK</name>
<dbReference type="EMBL" id="BPMK01000005">
    <property type="protein sequence ID" value="GIZ51305.1"/>
    <property type="molecule type" value="Genomic_DNA"/>
</dbReference>
<comment type="caution">
    <text evidence="1">The sequence shown here is derived from an EMBL/GenBank/DDBJ whole genome shotgun (WGS) entry which is preliminary data.</text>
</comment>
<protein>
    <submittedName>
        <fullName evidence="1">Uncharacterized protein</fullName>
    </submittedName>
</protein>
<dbReference type="SUPFAM" id="SSF53756">
    <property type="entry name" value="UDP-Glycosyltransferase/glycogen phosphorylase"/>
    <property type="match status" value="1"/>
</dbReference>
<accession>A0ABQ4Q380</accession>